<dbReference type="EMBL" id="JAEHOE010000039">
    <property type="protein sequence ID" value="KAG2493126.1"/>
    <property type="molecule type" value="Genomic_DNA"/>
</dbReference>
<name>A0A835XZK1_9CHLO</name>
<sequence length="340" mass="34534">MAAAGIKRRASDELHTTSEPRAPVVRRPNSATNSAPAAINASPNPCCTTNPCLDRRPQPGSPAPMPPSPAPLPPRVKSADQGAAPATETAPPRPTLLLQRLALESAGRLLPPACKPLELLHLHGGMVGLLYAPPPPSASVGAALCRGGALHDLGAFSTRADALQVLTHVPRLLATVKPAPPSSRGSGGAPAASPPRTPPAPLPATAASATAKAEATPAVPAPSPLARGSAAGRPAGNVMMRERGPAGPQQALGLMGPPKPRQAQAQVKTQAQALAQLQAEAQRQAQAQAAAQAQALAELQAHVQSRARALEQLRAQAQARGLCGLATRELGPWGVVMVGR</sequence>
<keyword evidence="1" id="KW-0175">Coiled coil</keyword>
<reference evidence="3" key="1">
    <citation type="journal article" date="2020" name="bioRxiv">
        <title>Comparative genomics of Chlamydomonas.</title>
        <authorList>
            <person name="Craig R.J."/>
            <person name="Hasan A.R."/>
            <person name="Ness R.W."/>
            <person name="Keightley P.D."/>
        </authorList>
    </citation>
    <scope>NUCLEOTIDE SEQUENCE</scope>
    <source>
        <strain evidence="3">CCAP 11/70</strain>
    </source>
</reference>
<feature type="region of interest" description="Disordered" evidence="2">
    <location>
        <begin position="1"/>
        <end position="93"/>
    </location>
</feature>
<organism evidence="3 4">
    <name type="scientific">Edaphochlamys debaryana</name>
    <dbReference type="NCBI Taxonomy" id="47281"/>
    <lineage>
        <taxon>Eukaryota</taxon>
        <taxon>Viridiplantae</taxon>
        <taxon>Chlorophyta</taxon>
        <taxon>core chlorophytes</taxon>
        <taxon>Chlorophyceae</taxon>
        <taxon>CS clade</taxon>
        <taxon>Chlamydomonadales</taxon>
        <taxon>Chlamydomonadales incertae sedis</taxon>
        <taxon>Edaphochlamys</taxon>
    </lineage>
</organism>
<evidence type="ECO:0000256" key="1">
    <source>
        <dbReference type="SAM" id="Coils"/>
    </source>
</evidence>
<evidence type="ECO:0000313" key="4">
    <source>
        <dbReference type="Proteomes" id="UP000612055"/>
    </source>
</evidence>
<protein>
    <submittedName>
        <fullName evidence="3">Uncharacterized protein</fullName>
    </submittedName>
</protein>
<feature type="region of interest" description="Disordered" evidence="2">
    <location>
        <begin position="176"/>
        <end position="266"/>
    </location>
</feature>
<keyword evidence="4" id="KW-1185">Reference proteome</keyword>
<dbReference type="Proteomes" id="UP000612055">
    <property type="component" value="Unassembled WGS sequence"/>
</dbReference>
<evidence type="ECO:0000313" key="3">
    <source>
        <dbReference type="EMBL" id="KAG2493126.1"/>
    </source>
</evidence>
<dbReference type="AlphaFoldDB" id="A0A835XZK1"/>
<feature type="coiled-coil region" evidence="1">
    <location>
        <begin position="267"/>
        <end position="316"/>
    </location>
</feature>
<feature type="compositionally biased region" description="Low complexity" evidence="2">
    <location>
        <begin position="28"/>
        <end position="45"/>
    </location>
</feature>
<evidence type="ECO:0000256" key="2">
    <source>
        <dbReference type="SAM" id="MobiDB-lite"/>
    </source>
</evidence>
<feature type="compositionally biased region" description="Pro residues" evidence="2">
    <location>
        <begin position="192"/>
        <end position="202"/>
    </location>
</feature>
<gene>
    <name evidence="3" type="ORF">HYH03_008553</name>
</gene>
<proteinExistence type="predicted"/>
<comment type="caution">
    <text evidence="3">The sequence shown here is derived from an EMBL/GenBank/DDBJ whole genome shotgun (WGS) entry which is preliminary data.</text>
</comment>
<feature type="compositionally biased region" description="Low complexity" evidence="2">
    <location>
        <begin position="203"/>
        <end position="218"/>
    </location>
</feature>
<feature type="compositionally biased region" description="Pro residues" evidence="2">
    <location>
        <begin position="59"/>
        <end position="74"/>
    </location>
</feature>
<feature type="compositionally biased region" description="Basic and acidic residues" evidence="2">
    <location>
        <begin position="9"/>
        <end position="18"/>
    </location>
</feature>
<feature type="compositionally biased region" description="Low complexity" evidence="2">
    <location>
        <begin position="83"/>
        <end position="93"/>
    </location>
</feature>
<accession>A0A835XZK1</accession>